<reference evidence="2" key="1">
    <citation type="submission" date="2023-03" db="EMBL/GenBank/DDBJ databases">
        <title>Chromosome-scale reference genome and RAD-based genetic map of yellow starthistle (Centaurea solstitialis) reveal putative structural variation and QTLs associated with invader traits.</title>
        <authorList>
            <person name="Reatini B."/>
            <person name="Cang F.A."/>
            <person name="Jiang Q."/>
            <person name="Mckibben M.T.W."/>
            <person name="Barker M.S."/>
            <person name="Rieseberg L.H."/>
            <person name="Dlugosch K.M."/>
        </authorList>
    </citation>
    <scope>NUCLEOTIDE SEQUENCE</scope>
    <source>
        <strain evidence="2">CAN-66</strain>
        <tissue evidence="2">Leaf</tissue>
    </source>
</reference>
<dbReference type="InterPro" id="IPR000477">
    <property type="entry name" value="RT_dom"/>
</dbReference>
<gene>
    <name evidence="2" type="ORF">OSB04_012856</name>
</gene>
<proteinExistence type="predicted"/>
<dbReference type="EMBL" id="JARYMX010000003">
    <property type="protein sequence ID" value="KAJ9558242.1"/>
    <property type="molecule type" value="Genomic_DNA"/>
</dbReference>
<dbReference type="Gene3D" id="3.30.420.10">
    <property type="entry name" value="Ribonuclease H-like superfamily/Ribonuclease H"/>
    <property type="match status" value="1"/>
</dbReference>
<dbReference type="GO" id="GO:0003676">
    <property type="term" value="F:nucleic acid binding"/>
    <property type="evidence" value="ECO:0007669"/>
    <property type="project" value="InterPro"/>
</dbReference>
<dbReference type="PANTHER" id="PTHR33116">
    <property type="entry name" value="REVERSE TRANSCRIPTASE ZINC-BINDING DOMAIN-CONTAINING PROTEIN-RELATED-RELATED"/>
    <property type="match status" value="1"/>
</dbReference>
<dbReference type="InterPro" id="IPR036397">
    <property type="entry name" value="RNaseH_sf"/>
</dbReference>
<dbReference type="SUPFAM" id="SSF56219">
    <property type="entry name" value="DNase I-like"/>
    <property type="match status" value="1"/>
</dbReference>
<keyword evidence="3" id="KW-1185">Reference proteome</keyword>
<dbReference type="GO" id="GO:0004523">
    <property type="term" value="F:RNA-DNA hybrid ribonuclease activity"/>
    <property type="evidence" value="ECO:0007669"/>
    <property type="project" value="InterPro"/>
</dbReference>
<evidence type="ECO:0000313" key="3">
    <source>
        <dbReference type="Proteomes" id="UP001172457"/>
    </source>
</evidence>
<dbReference type="InterPro" id="IPR026960">
    <property type="entry name" value="RVT-Znf"/>
</dbReference>
<organism evidence="2 3">
    <name type="scientific">Centaurea solstitialis</name>
    <name type="common">yellow star-thistle</name>
    <dbReference type="NCBI Taxonomy" id="347529"/>
    <lineage>
        <taxon>Eukaryota</taxon>
        <taxon>Viridiplantae</taxon>
        <taxon>Streptophyta</taxon>
        <taxon>Embryophyta</taxon>
        <taxon>Tracheophyta</taxon>
        <taxon>Spermatophyta</taxon>
        <taxon>Magnoliopsida</taxon>
        <taxon>eudicotyledons</taxon>
        <taxon>Gunneridae</taxon>
        <taxon>Pentapetalae</taxon>
        <taxon>asterids</taxon>
        <taxon>campanulids</taxon>
        <taxon>Asterales</taxon>
        <taxon>Asteraceae</taxon>
        <taxon>Carduoideae</taxon>
        <taxon>Cardueae</taxon>
        <taxon>Centaureinae</taxon>
        <taxon>Centaurea</taxon>
    </lineage>
</organism>
<dbReference type="Pfam" id="PF00078">
    <property type="entry name" value="RVT_1"/>
    <property type="match status" value="1"/>
</dbReference>
<comment type="caution">
    <text evidence="2">The sequence shown here is derived from an EMBL/GenBank/DDBJ whole genome shotgun (WGS) entry which is preliminary data.</text>
</comment>
<feature type="domain" description="Reverse transcriptase" evidence="1">
    <location>
        <begin position="430"/>
        <end position="694"/>
    </location>
</feature>
<dbReference type="Proteomes" id="UP001172457">
    <property type="component" value="Chromosome 3"/>
</dbReference>
<dbReference type="Pfam" id="PF13966">
    <property type="entry name" value="zf-RVT"/>
    <property type="match status" value="1"/>
</dbReference>
<dbReference type="Gene3D" id="3.60.10.10">
    <property type="entry name" value="Endonuclease/exonuclease/phosphatase"/>
    <property type="match status" value="1"/>
</dbReference>
<dbReference type="InterPro" id="IPR043502">
    <property type="entry name" value="DNA/RNA_pol_sf"/>
</dbReference>
<dbReference type="CDD" id="cd01650">
    <property type="entry name" value="RT_nLTR_like"/>
    <property type="match status" value="1"/>
</dbReference>
<dbReference type="InterPro" id="IPR002156">
    <property type="entry name" value="RNaseH_domain"/>
</dbReference>
<dbReference type="SUPFAM" id="SSF53098">
    <property type="entry name" value="Ribonuclease H-like"/>
    <property type="match status" value="1"/>
</dbReference>
<protein>
    <recommendedName>
        <fullName evidence="1">Reverse transcriptase domain-containing protein</fullName>
    </recommendedName>
</protein>
<dbReference type="PANTHER" id="PTHR33116:SF86">
    <property type="entry name" value="REVERSE TRANSCRIPTASE DOMAIN-CONTAINING PROTEIN"/>
    <property type="match status" value="1"/>
</dbReference>
<dbReference type="SUPFAM" id="SSF56672">
    <property type="entry name" value="DNA/RNA polymerases"/>
    <property type="match status" value="1"/>
</dbReference>
<dbReference type="CDD" id="cd06222">
    <property type="entry name" value="RNase_H_like"/>
    <property type="match status" value="1"/>
</dbReference>
<name>A0AA38WEZ2_9ASTR</name>
<sequence>MEEIRAQLGFEGCFAVDAIGHSGGLGFLWRSADQASLVNYSQNFINLDVLHSTYGRFRLTGFYGYPERHRRSQSWDMLRDVAVQDIVPWCCMGDFNDLLSNDDKKGVHEHPQSLIRGFQQAVSDTHLMDLPMEGYPFTWVKSKGKPTCVEERLDRALVNTRWSSTYPEAKLRNLTAPISDHSPILLDMVGSSCSSKKHVFRFENKWFLEDTLNPMVEQRWQDTSGQRLLDRLEVCSTALNKWGKELAMRYRRQVSAAKQKMEMLRPSDNPRDVQAFDECRQKLLDVMEKEEVFWKQRAKQFWLKDGDFNTKYFHAVANGRRRKKNIEKLLDDDGRQVTDLEGIQQTVRSYFEQLFAEGSSTISPVIEVMAPMISETDNARLVAPFTIDEFQRALFEMNPDKSPGPDGYNPGFYQHFWSLVGSDVFHTCCGWLSEATLPSVVNQTNIVLIPKVDYPRSMRDLRPISLCNVLYRILAKVLANRLRPLMERIIGIEQSAFVKGRSIVDNVMIAFEVLHNMKTKYKAKEGDTALKIDISKAYDRVDWRYLEALLLKMGFSTNWVSWMLMCVTSVSYQVVVNDSLVGPITPGRGLRQGCPLSPYLFILCTEGLSALLKKAVLDGQIHGARICRRAPAISHLLFADDSFLFFRADILEARRVKQILQTFAAASGQAINFQKSGICFSKNTHPMLQEGISAILDVHNPLDTGRYLGLPSLVGRNKRTIFNGLKDRIWRRIQSWRTKPLSRGGREILIKAVAQAIPVYCFNVFLLPTTLAEEIERMINSFWWGSKQSGGKGINWLRWEKLSVQKEFGGMGFRDFHGFNLAMLGKQGWKIFTNPDALVTRIYKAKYFPRGNFINSDLGSNPSYIWHSIWNSREVVRGGYRWRVGDGRNIDVWEEPWLRDMNNRYIETVRPMSSRQIKVCELLDSTGTRWDAAKLVDMFLPRDVDAIFKIPLWPRRTTDVRIWHLSKHGNYTVRSAYRLVMDNMMNKSHLRDHGDWKSIWRLRVPPKLKTFVWQAVKGVLPTKDALHFRGVPALGNCGCCSNAPEDTWHMFLSCSFAMDCWMQVGLQLETQRTIMDAMSFKDWFFKMIGVANDRDKEKIVAVLWSIWRERNQRVWRQISKPPSMVVACGLEAVDEWKRARMGRCHMQHQQRRATCNRWHPPPAPYLKCNCDAAVFADRCVMGSGMVLRDDEGRCIAYRMAQRHGIPEVKECESTTLYEALLWVRDMGHENVIFETDSQTVVTALTASEEDCTEFGDIIRACKMVLDDMPYFKVNFVRRYRNEVAHELARRSQFFVEPVLGVGSPRWLDEDLMSFCNVLEH</sequence>
<evidence type="ECO:0000313" key="2">
    <source>
        <dbReference type="EMBL" id="KAJ9558242.1"/>
    </source>
</evidence>
<dbReference type="Pfam" id="PF13456">
    <property type="entry name" value="RVT_3"/>
    <property type="match status" value="1"/>
</dbReference>
<dbReference type="InterPro" id="IPR044730">
    <property type="entry name" value="RNase_H-like_dom_plant"/>
</dbReference>
<accession>A0AA38WEZ2</accession>
<evidence type="ECO:0000259" key="1">
    <source>
        <dbReference type="PROSITE" id="PS50878"/>
    </source>
</evidence>
<dbReference type="InterPro" id="IPR036691">
    <property type="entry name" value="Endo/exonu/phosph_ase_sf"/>
</dbReference>
<dbReference type="InterPro" id="IPR012337">
    <property type="entry name" value="RNaseH-like_sf"/>
</dbReference>
<dbReference type="PROSITE" id="PS50878">
    <property type="entry name" value="RT_POL"/>
    <property type="match status" value="1"/>
</dbReference>